<protein>
    <submittedName>
        <fullName evidence="1">BrnT family toxin</fullName>
    </submittedName>
</protein>
<dbReference type="InterPro" id="IPR038573">
    <property type="entry name" value="BrnT_sf"/>
</dbReference>
<gene>
    <name evidence="1" type="ORF">FJQ55_05620</name>
</gene>
<organism evidence="1 2">
    <name type="scientific">Rhizobium glycinendophyticum</name>
    <dbReference type="NCBI Taxonomy" id="2589807"/>
    <lineage>
        <taxon>Bacteria</taxon>
        <taxon>Pseudomonadati</taxon>
        <taxon>Pseudomonadota</taxon>
        <taxon>Alphaproteobacteria</taxon>
        <taxon>Hyphomicrobiales</taxon>
        <taxon>Rhizobiaceae</taxon>
        <taxon>Rhizobium/Agrobacterium group</taxon>
        <taxon>Rhizobium</taxon>
    </lineage>
</organism>
<reference evidence="1 2" key="1">
    <citation type="submission" date="2019-06" db="EMBL/GenBank/DDBJ databases">
        <title>Rhizobium sp. CL12 isolated from roots of soybean.</title>
        <authorList>
            <person name="Wang C."/>
        </authorList>
    </citation>
    <scope>NUCLEOTIDE SEQUENCE [LARGE SCALE GENOMIC DNA]</scope>
    <source>
        <strain evidence="1 2">CL12</strain>
    </source>
</reference>
<dbReference type="OrthoDB" id="839663at2"/>
<dbReference type="AlphaFoldDB" id="A0A504U5Q3"/>
<dbReference type="Gene3D" id="3.10.450.530">
    <property type="entry name" value="Ribonuclease toxin, BrnT, of type II toxin-antitoxin system"/>
    <property type="match status" value="1"/>
</dbReference>
<dbReference type="EMBL" id="VFYP01000001">
    <property type="protein sequence ID" value="TPP10338.1"/>
    <property type="molecule type" value="Genomic_DNA"/>
</dbReference>
<sequence>MSILFDPEKRRKALDERGLDFLRADEVFAQRHVTVADTRRDYGEKRYITIGLLDGRMVVMVWTERGDDVRMISMRKANDREQAIYGSRLVGH</sequence>
<accession>A0A504U5Q3</accession>
<evidence type="ECO:0000313" key="1">
    <source>
        <dbReference type="EMBL" id="TPP10338.1"/>
    </source>
</evidence>
<evidence type="ECO:0000313" key="2">
    <source>
        <dbReference type="Proteomes" id="UP000316429"/>
    </source>
</evidence>
<name>A0A504U5Q3_9HYPH</name>
<comment type="caution">
    <text evidence="1">The sequence shown here is derived from an EMBL/GenBank/DDBJ whole genome shotgun (WGS) entry which is preliminary data.</text>
</comment>
<dbReference type="Pfam" id="PF04365">
    <property type="entry name" value="BrnT_toxin"/>
    <property type="match status" value="1"/>
</dbReference>
<dbReference type="RefSeq" id="WP_140826687.1">
    <property type="nucleotide sequence ID" value="NZ_VFYP01000001.1"/>
</dbReference>
<dbReference type="Proteomes" id="UP000316429">
    <property type="component" value="Unassembled WGS sequence"/>
</dbReference>
<proteinExistence type="predicted"/>
<dbReference type="InterPro" id="IPR007460">
    <property type="entry name" value="BrnT_toxin"/>
</dbReference>
<keyword evidence="2" id="KW-1185">Reference proteome</keyword>